<accession>E5XSB1</accession>
<dbReference type="eggNOG" id="COG0457">
    <property type="taxonomic scope" value="Bacteria"/>
</dbReference>
<keyword evidence="3" id="KW-1185">Reference proteome</keyword>
<gene>
    <name evidence="2" type="ORF">HMPREF9336_02383</name>
</gene>
<organism evidence="2 3">
    <name type="scientific">Segniliparus rugosus (strain ATCC BAA-974 / DSM 45345 / CCUG 50838 / CIP 108380 / JCM 13579 / CDC 945)</name>
    <dbReference type="NCBI Taxonomy" id="679197"/>
    <lineage>
        <taxon>Bacteria</taxon>
        <taxon>Bacillati</taxon>
        <taxon>Actinomycetota</taxon>
        <taxon>Actinomycetes</taxon>
        <taxon>Mycobacteriales</taxon>
        <taxon>Segniliparaceae</taxon>
        <taxon>Segniliparus</taxon>
    </lineage>
</organism>
<dbReference type="HOGENOM" id="CLU_538504_0_0_11"/>
<evidence type="ECO:0008006" key="4">
    <source>
        <dbReference type="Google" id="ProtNLM"/>
    </source>
</evidence>
<feature type="region of interest" description="Disordered" evidence="1">
    <location>
        <begin position="475"/>
        <end position="506"/>
    </location>
</feature>
<dbReference type="STRING" id="679197.HMPREF9336_02383"/>
<evidence type="ECO:0000256" key="1">
    <source>
        <dbReference type="SAM" id="MobiDB-lite"/>
    </source>
</evidence>
<reference evidence="2 3" key="1">
    <citation type="journal article" date="2011" name="Stand. Genomic Sci.">
        <title>High quality draft genome sequence of Segniliparus rugosus CDC 945(T)= (ATCC BAA-974(T)).</title>
        <authorList>
            <person name="Earl A.M."/>
            <person name="Desjardins C.A."/>
            <person name="Fitzgerald M.G."/>
            <person name="Arachchi H.M."/>
            <person name="Zeng Q."/>
            <person name="Mehta T."/>
            <person name="Griggs A."/>
            <person name="Birren B.W."/>
            <person name="Toney N.C."/>
            <person name="Carr J."/>
            <person name="Posey J."/>
            <person name="Butler W.R."/>
        </authorList>
    </citation>
    <scope>NUCLEOTIDE SEQUENCE [LARGE SCALE GENOMIC DNA]</scope>
    <source>
        <strain evidence="3">ATCC BAA-974 / DSM 45345 / CCUG 50838 / CIP 108380 / JCM 13579 / CDC 945</strain>
    </source>
</reference>
<comment type="caution">
    <text evidence="2">The sequence shown here is derived from an EMBL/GenBank/DDBJ whole genome shotgun (WGS) entry which is preliminary data.</text>
</comment>
<evidence type="ECO:0000313" key="3">
    <source>
        <dbReference type="Proteomes" id="UP000004816"/>
    </source>
</evidence>
<name>E5XSB1_SEGRC</name>
<evidence type="ECO:0000313" key="2">
    <source>
        <dbReference type="EMBL" id="EFV12755.2"/>
    </source>
</evidence>
<sequence>MYAPLVGIEEKQDQRAAAYRLGASGDTAGAVETLRRLVAGDWEAADHPLRLQCRQDLAQWLGAGGDRAGAVEELVGLAPELARVFGPGHALTLRARHDLAQQRWSPEEETGAREAVDEWERLLGDERAALGPDDQLTQHAAQMAAYWRTRLAQEQRAESGGPARRVDADVLATRRAAAYELADSGDFTGAIAAMERLLADFEGSPDYPLGLHVRSDIVELRGQSGDQEGALAETEALLPELEREFGADSPFVLRARHSSAVWRRRSLEDEADLAAAVDEWERLLADERRVYVPGDAQTKHSEEMLAHWRARLAQRQEAESGGSAARAPGDVMVRRREAAIQLAGAGDFAGAAAAAERLIRDLAGSDYTLMLQCRVDIAQYRGEGGDVAGAVASLRDLLPELERVFGPDNIVVLAARHSFLHWKWSPAMGGEAREAVADFERFVADLRRVLVPGDSMTSHAERALTYWRARLREESGAAARPVEPGGTPEVGEGSAHGSDGGGQFNF</sequence>
<dbReference type="AlphaFoldDB" id="E5XSB1"/>
<proteinExistence type="predicted"/>
<protein>
    <recommendedName>
        <fullName evidence="4">Tetratricopeptide repeat protein</fullName>
    </recommendedName>
</protein>
<dbReference type="Proteomes" id="UP000004816">
    <property type="component" value="Unassembled WGS sequence"/>
</dbReference>
<dbReference type="EMBL" id="ACZI02000002">
    <property type="protein sequence ID" value="EFV12755.2"/>
    <property type="molecule type" value="Genomic_DNA"/>
</dbReference>
<feature type="compositionally biased region" description="Low complexity" evidence="1">
    <location>
        <begin position="481"/>
        <end position="497"/>
    </location>
</feature>
<dbReference type="InterPro" id="IPR011990">
    <property type="entry name" value="TPR-like_helical_dom_sf"/>
</dbReference>
<dbReference type="Gene3D" id="1.25.40.10">
    <property type="entry name" value="Tetratricopeptide repeat domain"/>
    <property type="match status" value="3"/>
</dbReference>